<evidence type="ECO:0000259" key="1">
    <source>
        <dbReference type="Pfam" id="PF24173"/>
    </source>
</evidence>
<name>A0A0J9VBW2_FUSO4</name>
<feature type="domain" description="TTI1 N-terminal TPR" evidence="1">
    <location>
        <begin position="14"/>
        <end position="346"/>
    </location>
</feature>
<dbReference type="InterPro" id="IPR011989">
    <property type="entry name" value="ARM-like"/>
</dbReference>
<dbReference type="RefSeq" id="XP_018246471.1">
    <property type="nucleotide sequence ID" value="XM_018388409.1"/>
</dbReference>
<dbReference type="InterPro" id="IPR016024">
    <property type="entry name" value="ARM-type_fold"/>
</dbReference>
<dbReference type="SUPFAM" id="SSF48371">
    <property type="entry name" value="ARM repeat"/>
    <property type="match status" value="1"/>
</dbReference>
<dbReference type="Proteomes" id="UP000009097">
    <property type="component" value="Unassembled WGS sequence"/>
</dbReference>
<reference evidence="2" key="2">
    <citation type="journal article" date="2010" name="Nature">
        <title>Comparative genomics reveals mobile pathogenicity chromosomes in Fusarium.</title>
        <authorList>
            <person name="Ma L.J."/>
            <person name="van der Does H.C."/>
            <person name="Borkovich K.A."/>
            <person name="Coleman J.J."/>
            <person name="Daboussi M.J."/>
            <person name="Di Pietro A."/>
            <person name="Dufresne M."/>
            <person name="Freitag M."/>
            <person name="Grabherr M."/>
            <person name="Henrissat B."/>
            <person name="Houterman P.M."/>
            <person name="Kang S."/>
            <person name="Shim W.B."/>
            <person name="Woloshuk C."/>
            <person name="Xie X."/>
            <person name="Xu J.R."/>
            <person name="Antoniw J."/>
            <person name="Baker S.E."/>
            <person name="Bluhm B.H."/>
            <person name="Breakspear A."/>
            <person name="Brown D.W."/>
            <person name="Butchko R.A."/>
            <person name="Chapman S."/>
            <person name="Coulson R."/>
            <person name="Coutinho P.M."/>
            <person name="Danchin E.G."/>
            <person name="Diener A."/>
            <person name="Gale L.R."/>
            <person name="Gardiner D.M."/>
            <person name="Goff S."/>
            <person name="Hammond-Kosack K.E."/>
            <person name="Hilburn K."/>
            <person name="Hua-Van A."/>
            <person name="Jonkers W."/>
            <person name="Kazan K."/>
            <person name="Kodira C.D."/>
            <person name="Koehrsen M."/>
            <person name="Kumar L."/>
            <person name="Lee Y.H."/>
            <person name="Li L."/>
            <person name="Manners J.M."/>
            <person name="Miranda-Saavedra D."/>
            <person name="Mukherjee M."/>
            <person name="Park G."/>
            <person name="Park J."/>
            <person name="Park S.Y."/>
            <person name="Proctor R.H."/>
            <person name="Regev A."/>
            <person name="Ruiz-Roldan M.C."/>
            <person name="Sain D."/>
            <person name="Sakthikumar S."/>
            <person name="Sykes S."/>
            <person name="Schwartz D.C."/>
            <person name="Turgeon B.G."/>
            <person name="Wapinski I."/>
            <person name="Yoder O."/>
            <person name="Young S."/>
            <person name="Zeng Q."/>
            <person name="Zhou S."/>
            <person name="Galagan J."/>
            <person name="Cuomo C.A."/>
            <person name="Kistler H.C."/>
            <person name="Rep M."/>
        </authorList>
    </citation>
    <scope>NUCLEOTIDE SEQUENCE [LARGE SCALE GENOMIC DNA]</scope>
    <source>
        <strain evidence="2">4287</strain>
    </source>
</reference>
<dbReference type="AlphaFoldDB" id="A0A0J9VBW2"/>
<dbReference type="InterPro" id="IPR049362">
    <property type="entry name" value="TTI1_rpt"/>
</dbReference>
<dbReference type="PANTHER" id="PTHR18460">
    <property type="entry name" value="TEL2 INTERACTING PROTEIN 1 TTI1 FAMILY MEMBER"/>
    <property type="match status" value="1"/>
</dbReference>
<protein>
    <recommendedName>
        <fullName evidence="1">TTI1 N-terminal TPR domain-containing protein</fullName>
    </recommendedName>
</protein>
<evidence type="ECO:0000313" key="2">
    <source>
        <dbReference type="EMBL" id="KNB08426.1"/>
    </source>
</evidence>
<dbReference type="KEGG" id="fox:FOXG_09318"/>
<reference evidence="2" key="1">
    <citation type="submission" date="2007-04" db="EMBL/GenBank/DDBJ databases">
        <authorList>
            <consortium name="The Broad Institute Genome Sequencing Platform"/>
            <person name="Birren B."/>
            <person name="Lander E."/>
            <person name="Galagan J."/>
            <person name="Nusbaum C."/>
            <person name="Devon K."/>
            <person name="Ma L.-J."/>
            <person name="Jaffe D."/>
            <person name="Butler J."/>
            <person name="Alvarez P."/>
            <person name="Gnerre S."/>
            <person name="Grabherr M."/>
            <person name="Kleber M."/>
            <person name="Mauceli E."/>
            <person name="Brockman W."/>
            <person name="MacCallum I.A."/>
            <person name="Young S."/>
            <person name="LaButti K."/>
            <person name="DeCaprio D."/>
            <person name="Crawford M."/>
            <person name="Koehrsen M."/>
            <person name="Engels R."/>
            <person name="Montgomery P."/>
            <person name="Pearson M."/>
            <person name="Howarth C."/>
            <person name="Larson L."/>
            <person name="White J."/>
            <person name="O'Leary S."/>
            <person name="Kodira C."/>
            <person name="Zeng Q."/>
            <person name="Yandava C."/>
            <person name="Alvarado L."/>
            <person name="Kistler C."/>
            <person name="Shim W.-B."/>
            <person name="Kang S."/>
            <person name="Woloshuk C."/>
        </authorList>
    </citation>
    <scope>NUCLEOTIDE SEQUENCE</scope>
    <source>
        <strain evidence="2">4287</strain>
    </source>
</reference>
<dbReference type="EMBL" id="DS231706">
    <property type="protein sequence ID" value="KNB08426.1"/>
    <property type="molecule type" value="Genomic_DNA"/>
</dbReference>
<dbReference type="GeneID" id="28950890"/>
<proteinExistence type="predicted"/>
<dbReference type="Pfam" id="PF21547">
    <property type="entry name" value="TTI1"/>
    <property type="match status" value="1"/>
</dbReference>
<dbReference type="PANTHER" id="PTHR18460:SF3">
    <property type="entry name" value="TELO2-INTERACTING PROTEIN 1 HOMOLOG"/>
    <property type="match status" value="1"/>
</dbReference>
<dbReference type="InterPro" id="IPR057566">
    <property type="entry name" value="TPR_TTI1_N"/>
</dbReference>
<dbReference type="InterPro" id="IPR052587">
    <property type="entry name" value="TELO2-interacting_protein_1"/>
</dbReference>
<organism evidence="2 3">
    <name type="scientific">Fusarium oxysporum f. sp. lycopersici (strain 4287 / CBS 123668 / FGSC 9935 / NRRL 34936)</name>
    <name type="common">Fusarium vascular wilt of tomato</name>
    <dbReference type="NCBI Taxonomy" id="426428"/>
    <lineage>
        <taxon>Eukaryota</taxon>
        <taxon>Fungi</taxon>
        <taxon>Dikarya</taxon>
        <taxon>Ascomycota</taxon>
        <taxon>Pezizomycotina</taxon>
        <taxon>Sordariomycetes</taxon>
        <taxon>Hypocreomycetidae</taxon>
        <taxon>Hypocreales</taxon>
        <taxon>Nectriaceae</taxon>
        <taxon>Fusarium</taxon>
        <taxon>Fusarium oxysporum species complex</taxon>
    </lineage>
</organism>
<sequence length="720" mass="79377">MESTASSKERTEFFQRLKPCCVKISQLAIREADGRASSRELGEQTGRLLELLNEQIRRNPLVLDEKLSEYVFFPLHHIFRQMDQYPMPLIENCIKTLTILITHGWKTKLSAELVRQILSLLTFIIDGTPGSTPARPVAEETVLEAFRGLTALFNTAGLSAAASSGLSEAESIPALGHGVTIMLNGVVDGATPQIQQEALRALQAVYHTVKEPAALASFLPGTVSLLAKVTSSPNRYKSAVLAKCFETVSLVLTSVLADLRTRSILTKTETDQEGAEDNKILSPAWLKASTMQVKKALSTIMKLRSHESAEVRNALNKLCVTILDECHNTLSNCANILVETAMMLGETENKMSLTQTSLQDLVNIYPELGEIVKTTTYNWMSSLSRLMQSADEDVKRDTIRNVLKGLELIKDLQIQSSTLDESMSIMLRDSIISLMQASGTSETNENMDVRLIDSGEASAEQGDVQYQPVLLPSESQKDIRHEMASLITFLGSSSQQARFAGTMLEQVQDSDNSASQVATFWLCFELIKASHRSSAEAEMFLNLSSVTDPSQDIDTIFNELYTTSVQILDRHTDVESIDWRLEALALEATAYTAQRAGESFRPELIDILFPIATFLGSNNPNLQKHAIVTLNSIAASCGYANVSELIIQNVDYMVNSVSLRLNSLDISPASINVLTMMVRLAGPRLVPYLDDVIDSIFGALDNFHGYPVFVEICLSCSRRL</sequence>
<dbReference type="OrthoDB" id="49511at2759"/>
<dbReference type="Gene3D" id="1.25.10.10">
    <property type="entry name" value="Leucine-rich Repeat Variant"/>
    <property type="match status" value="1"/>
</dbReference>
<evidence type="ECO:0000313" key="3">
    <source>
        <dbReference type="Proteomes" id="UP000009097"/>
    </source>
</evidence>
<dbReference type="VEuPathDB" id="FungiDB:FOXG_09318"/>
<gene>
    <name evidence="2" type="ORF">FOXG_09318</name>
</gene>
<accession>A0A0J9VBW2</accession>
<dbReference type="GO" id="GO:0005737">
    <property type="term" value="C:cytoplasm"/>
    <property type="evidence" value="ECO:0007669"/>
    <property type="project" value="TreeGrafter"/>
</dbReference>
<dbReference type="Pfam" id="PF24173">
    <property type="entry name" value="TPR_TTI1_N"/>
    <property type="match status" value="1"/>
</dbReference>